<dbReference type="Pfam" id="PF00389">
    <property type="entry name" value="2-Hacid_dh"/>
    <property type="match status" value="1"/>
</dbReference>
<dbReference type="EMBL" id="FO082273">
    <property type="protein sequence ID" value="CCO16971.1"/>
    <property type="molecule type" value="Genomic_DNA"/>
</dbReference>
<organism evidence="7 8">
    <name type="scientific">Bathycoccus prasinos</name>
    <dbReference type="NCBI Taxonomy" id="41875"/>
    <lineage>
        <taxon>Eukaryota</taxon>
        <taxon>Viridiplantae</taxon>
        <taxon>Chlorophyta</taxon>
        <taxon>Mamiellophyceae</taxon>
        <taxon>Mamiellales</taxon>
        <taxon>Bathycoccaceae</taxon>
        <taxon>Bathycoccus</taxon>
    </lineage>
</organism>
<dbReference type="RefSeq" id="XP_007512371.1">
    <property type="nucleotide sequence ID" value="XM_007512309.1"/>
</dbReference>
<dbReference type="InterPro" id="IPR050418">
    <property type="entry name" value="D-iso_2-hydroxyacid_DH_PdxB"/>
</dbReference>
<evidence type="ECO:0000259" key="6">
    <source>
        <dbReference type="Pfam" id="PF02826"/>
    </source>
</evidence>
<name>K8EG37_9CHLO</name>
<dbReference type="SUPFAM" id="SSF51735">
    <property type="entry name" value="NAD(P)-binding Rossmann-fold domains"/>
    <property type="match status" value="1"/>
</dbReference>
<dbReference type="AlphaFoldDB" id="K8EG37"/>
<dbReference type="KEGG" id="bpg:Bathy06g01260"/>
<sequence>MSSSSAAKNAIVRGNKMIANVCVVNAGRLDFDGKLNLHSLSQALGLSKSSGGGGEDTHNLNENKNINTLTAHQDSSPSPDVVAERSEGHNCIVTKEIEIDIDLLPTSVKLICEAGTGFNNIDIEKAKKRGIRVTNVPEYSTEAMSHLVITSILNSSASMIKQQKMLERNERAHFTNFSGLPHFELEGKKVGLIGGNGTIGKRVCELAKAFRMKPYVYSRSAKAKTELYDVYQSLEELLSESDFVSVHCPLNDATRGMLDYEKLSLMKPTSYLINTARGAICNEEDLIQILKEKKIAGACLDVQTKEPPDEDSLLWNPGNVFDDNVTLTPHIGWKRVETRQRLIDSVAERIKEFVDGEDILNVVNQ</sequence>
<dbReference type="Gene3D" id="3.40.50.720">
    <property type="entry name" value="NAD(P)-binding Rossmann-like Domain"/>
    <property type="match status" value="2"/>
</dbReference>
<keyword evidence="3" id="KW-0520">NAD</keyword>
<gene>
    <name evidence="7" type="ORF">Bathy06g01260</name>
</gene>
<dbReference type="GeneID" id="19015106"/>
<comment type="similarity">
    <text evidence="1 4">Belongs to the D-isomer specific 2-hydroxyacid dehydrogenase family.</text>
</comment>
<dbReference type="GO" id="GO:0016616">
    <property type="term" value="F:oxidoreductase activity, acting on the CH-OH group of donors, NAD or NADP as acceptor"/>
    <property type="evidence" value="ECO:0007669"/>
    <property type="project" value="InterPro"/>
</dbReference>
<protein>
    <submittedName>
        <fullName evidence="7">Glycerate dehydrogenase</fullName>
    </submittedName>
</protein>
<dbReference type="InterPro" id="IPR029753">
    <property type="entry name" value="D-isomer_DH_CS"/>
</dbReference>
<proteinExistence type="inferred from homology"/>
<keyword evidence="8" id="KW-1185">Reference proteome</keyword>
<feature type="domain" description="D-isomer specific 2-hydroxyacid dehydrogenase NAD-binding" evidence="6">
    <location>
        <begin position="163"/>
        <end position="332"/>
    </location>
</feature>
<dbReference type="OrthoDB" id="9991913at2759"/>
<dbReference type="PROSITE" id="PS00670">
    <property type="entry name" value="D_2_HYDROXYACID_DH_2"/>
    <property type="match status" value="1"/>
</dbReference>
<dbReference type="PROSITE" id="PS00671">
    <property type="entry name" value="D_2_HYDROXYACID_DH_3"/>
    <property type="match status" value="1"/>
</dbReference>
<dbReference type="GO" id="GO:0051287">
    <property type="term" value="F:NAD binding"/>
    <property type="evidence" value="ECO:0007669"/>
    <property type="project" value="InterPro"/>
</dbReference>
<feature type="domain" description="D-isomer specific 2-hydroxyacid dehydrogenase catalytic" evidence="5">
    <location>
        <begin position="65"/>
        <end position="364"/>
    </location>
</feature>
<keyword evidence="2 4" id="KW-0560">Oxidoreductase</keyword>
<evidence type="ECO:0000256" key="3">
    <source>
        <dbReference type="ARBA" id="ARBA00023027"/>
    </source>
</evidence>
<evidence type="ECO:0000259" key="5">
    <source>
        <dbReference type="Pfam" id="PF00389"/>
    </source>
</evidence>
<reference evidence="7 8" key="1">
    <citation type="submission" date="2011-10" db="EMBL/GenBank/DDBJ databases">
        <authorList>
            <person name="Genoscope - CEA"/>
        </authorList>
    </citation>
    <scope>NUCLEOTIDE SEQUENCE [LARGE SCALE GENOMIC DNA]</scope>
    <source>
        <strain evidence="7 8">RCC 1105</strain>
    </source>
</reference>
<evidence type="ECO:0000256" key="4">
    <source>
        <dbReference type="RuleBase" id="RU003719"/>
    </source>
</evidence>
<dbReference type="InterPro" id="IPR006140">
    <property type="entry name" value="D-isomer_DH_NAD-bd"/>
</dbReference>
<dbReference type="InterPro" id="IPR036291">
    <property type="entry name" value="NAD(P)-bd_dom_sf"/>
</dbReference>
<accession>K8EG37</accession>
<dbReference type="STRING" id="41875.K8EG37"/>
<dbReference type="PANTHER" id="PTHR43761:SF1">
    <property type="entry name" value="D-ISOMER SPECIFIC 2-HYDROXYACID DEHYDROGENASE CATALYTIC DOMAIN-CONTAINING PROTEIN-RELATED"/>
    <property type="match status" value="1"/>
</dbReference>
<dbReference type="Proteomes" id="UP000198341">
    <property type="component" value="Chromosome 6"/>
</dbReference>
<evidence type="ECO:0000313" key="8">
    <source>
        <dbReference type="Proteomes" id="UP000198341"/>
    </source>
</evidence>
<evidence type="ECO:0000313" key="7">
    <source>
        <dbReference type="EMBL" id="CCO16971.1"/>
    </source>
</evidence>
<dbReference type="Pfam" id="PF02826">
    <property type="entry name" value="2-Hacid_dh_C"/>
    <property type="match status" value="1"/>
</dbReference>
<dbReference type="eggNOG" id="KOG0068">
    <property type="taxonomic scope" value="Eukaryota"/>
</dbReference>
<dbReference type="PANTHER" id="PTHR43761">
    <property type="entry name" value="D-ISOMER SPECIFIC 2-HYDROXYACID DEHYDROGENASE FAMILY PROTEIN (AFU_ORTHOLOGUE AFUA_1G13630)"/>
    <property type="match status" value="1"/>
</dbReference>
<evidence type="ECO:0000256" key="1">
    <source>
        <dbReference type="ARBA" id="ARBA00005854"/>
    </source>
</evidence>
<dbReference type="SUPFAM" id="SSF52283">
    <property type="entry name" value="Formate/glycerate dehydrogenase catalytic domain-like"/>
    <property type="match status" value="1"/>
</dbReference>
<dbReference type="InterPro" id="IPR006139">
    <property type="entry name" value="D-isomer_2_OHA_DH_cat_dom"/>
</dbReference>
<evidence type="ECO:0000256" key="2">
    <source>
        <dbReference type="ARBA" id="ARBA00023002"/>
    </source>
</evidence>